<evidence type="ECO:0000256" key="1">
    <source>
        <dbReference type="SAM" id="MobiDB-lite"/>
    </source>
</evidence>
<organism evidence="2 3">
    <name type="scientific">Caenorhabditis auriculariae</name>
    <dbReference type="NCBI Taxonomy" id="2777116"/>
    <lineage>
        <taxon>Eukaryota</taxon>
        <taxon>Metazoa</taxon>
        <taxon>Ecdysozoa</taxon>
        <taxon>Nematoda</taxon>
        <taxon>Chromadorea</taxon>
        <taxon>Rhabditida</taxon>
        <taxon>Rhabditina</taxon>
        <taxon>Rhabditomorpha</taxon>
        <taxon>Rhabditoidea</taxon>
        <taxon>Rhabditidae</taxon>
        <taxon>Peloderinae</taxon>
        <taxon>Caenorhabditis</taxon>
    </lineage>
</organism>
<feature type="region of interest" description="Disordered" evidence="1">
    <location>
        <begin position="1"/>
        <end position="22"/>
    </location>
</feature>
<feature type="region of interest" description="Disordered" evidence="1">
    <location>
        <begin position="52"/>
        <end position="100"/>
    </location>
</feature>
<gene>
    <name evidence="2" type="ORF">CAUJ_LOCUS10389</name>
</gene>
<comment type="caution">
    <text evidence="2">The sequence shown here is derived from an EMBL/GenBank/DDBJ whole genome shotgun (WGS) entry which is preliminary data.</text>
</comment>
<feature type="compositionally biased region" description="Polar residues" evidence="1">
    <location>
        <begin position="10"/>
        <end position="19"/>
    </location>
</feature>
<proteinExistence type="predicted"/>
<evidence type="ECO:0000313" key="2">
    <source>
        <dbReference type="EMBL" id="CAD6194470.1"/>
    </source>
</evidence>
<dbReference type="EMBL" id="CAJGYM010000044">
    <property type="protein sequence ID" value="CAD6194470.1"/>
    <property type="molecule type" value="Genomic_DNA"/>
</dbReference>
<dbReference type="Proteomes" id="UP000835052">
    <property type="component" value="Unassembled WGS sequence"/>
</dbReference>
<reference evidence="2" key="1">
    <citation type="submission" date="2020-10" db="EMBL/GenBank/DDBJ databases">
        <authorList>
            <person name="Kikuchi T."/>
        </authorList>
    </citation>
    <scope>NUCLEOTIDE SEQUENCE</scope>
    <source>
        <strain evidence="2">NKZ352</strain>
    </source>
</reference>
<accession>A0A8S1HMT6</accession>
<keyword evidence="3" id="KW-1185">Reference proteome</keyword>
<sequence>MDVSRGRARVTSTVHRSTPTSPPIFVRSLARRIEGFSAWARFLIIRSRRRRSVDPRRFSHGKPVRRQCDIARDASPPPRLGQHKKNGLWSTSEKDGVHKA</sequence>
<name>A0A8S1HMT6_9PELO</name>
<dbReference type="AlphaFoldDB" id="A0A8S1HMT6"/>
<evidence type="ECO:0000313" key="3">
    <source>
        <dbReference type="Proteomes" id="UP000835052"/>
    </source>
</evidence>
<protein>
    <submittedName>
        <fullName evidence="2">Uncharacterized protein</fullName>
    </submittedName>
</protein>